<proteinExistence type="evidence at transcript level"/>
<keyword evidence="1" id="KW-0106">Calcium</keyword>
<dbReference type="PANTHER" id="PTHR34574:SF3">
    <property type="entry name" value="CALCIUM-BINDING EF HAND FAMILY PROTEIN"/>
    <property type="match status" value="1"/>
</dbReference>
<dbReference type="SUPFAM" id="SSF47473">
    <property type="entry name" value="EF-hand"/>
    <property type="match status" value="1"/>
</dbReference>
<dbReference type="PROSITE" id="PS50222">
    <property type="entry name" value="EF_HAND_2"/>
    <property type="match status" value="3"/>
</dbReference>
<name>A9NNJ2_PICSI</name>
<feature type="domain" description="EF-hand" evidence="2">
    <location>
        <begin position="122"/>
        <end position="157"/>
    </location>
</feature>
<dbReference type="Pfam" id="PF13202">
    <property type="entry name" value="EF-hand_5"/>
    <property type="match status" value="3"/>
</dbReference>
<feature type="domain" description="EF-hand" evidence="2">
    <location>
        <begin position="236"/>
        <end position="271"/>
    </location>
</feature>
<dbReference type="InterPro" id="IPR011992">
    <property type="entry name" value="EF-hand-dom_pair"/>
</dbReference>
<dbReference type="PROSITE" id="PS00018">
    <property type="entry name" value="EF_HAND_1"/>
    <property type="match status" value="3"/>
</dbReference>
<evidence type="ECO:0000313" key="3">
    <source>
        <dbReference type="EMBL" id="ABK22203.1"/>
    </source>
</evidence>
<organism evidence="3">
    <name type="scientific">Picea sitchensis</name>
    <name type="common">Sitka spruce</name>
    <name type="synonym">Pinus sitchensis</name>
    <dbReference type="NCBI Taxonomy" id="3332"/>
    <lineage>
        <taxon>Eukaryota</taxon>
        <taxon>Viridiplantae</taxon>
        <taxon>Streptophyta</taxon>
        <taxon>Embryophyta</taxon>
        <taxon>Tracheophyta</taxon>
        <taxon>Spermatophyta</taxon>
        <taxon>Pinopsida</taxon>
        <taxon>Pinidae</taxon>
        <taxon>Conifers I</taxon>
        <taxon>Pinales</taxon>
        <taxon>Pinaceae</taxon>
        <taxon>Picea</taxon>
    </lineage>
</organism>
<dbReference type="InterPro" id="IPR002048">
    <property type="entry name" value="EF_hand_dom"/>
</dbReference>
<reference evidence="3" key="1">
    <citation type="journal article" date="2008" name="BMC Genomics">
        <title>A conifer genomics resource of 200,000 spruce (Picea spp.) ESTs and 6,464 high-quality, sequence-finished full-length cDNAs for Sitka spruce (Picea sitchensis).</title>
        <authorList>
            <person name="Ralph S.G."/>
            <person name="Chun H.J."/>
            <person name="Kolosova N."/>
            <person name="Cooper D."/>
            <person name="Oddy C."/>
            <person name="Ritland C.E."/>
            <person name="Kirkpatrick R."/>
            <person name="Moore R."/>
            <person name="Barber S."/>
            <person name="Holt R.A."/>
            <person name="Jones S.J."/>
            <person name="Marra M.A."/>
            <person name="Douglas C.J."/>
            <person name="Ritland K."/>
            <person name="Bohlmann J."/>
        </authorList>
    </citation>
    <scope>NUCLEOTIDE SEQUENCE</scope>
    <source>
        <tissue evidence="3">Bark</tissue>
    </source>
</reference>
<dbReference type="EMBL" id="EF082851">
    <property type="protein sequence ID" value="ABK22203.1"/>
    <property type="molecule type" value="mRNA"/>
</dbReference>
<evidence type="ECO:0000256" key="1">
    <source>
        <dbReference type="ARBA" id="ARBA00022837"/>
    </source>
</evidence>
<protein>
    <recommendedName>
        <fullName evidence="2">EF-hand domain-containing protein</fullName>
    </recommendedName>
</protein>
<accession>A9NNJ2</accession>
<dbReference type="PANTHER" id="PTHR34574">
    <property type="entry name" value="CALCIUM-BINDING EF-HAND FAMILY PROTEIN-RELATED"/>
    <property type="match status" value="1"/>
</dbReference>
<dbReference type="GO" id="GO:0005509">
    <property type="term" value="F:calcium ion binding"/>
    <property type="evidence" value="ECO:0007669"/>
    <property type="project" value="InterPro"/>
</dbReference>
<feature type="domain" description="EF-hand" evidence="2">
    <location>
        <begin position="282"/>
        <end position="317"/>
    </location>
</feature>
<dbReference type="InterPro" id="IPR018247">
    <property type="entry name" value="EF_Hand_1_Ca_BS"/>
</dbReference>
<dbReference type="AlphaFoldDB" id="A9NNJ2"/>
<dbReference type="SMART" id="SM00054">
    <property type="entry name" value="EFh"/>
    <property type="match status" value="3"/>
</dbReference>
<dbReference type="Gene3D" id="1.10.238.10">
    <property type="entry name" value="EF-hand"/>
    <property type="match status" value="1"/>
</dbReference>
<evidence type="ECO:0000259" key="2">
    <source>
        <dbReference type="PROSITE" id="PS50222"/>
    </source>
</evidence>
<dbReference type="CDD" id="cd00051">
    <property type="entry name" value="EFh"/>
    <property type="match status" value="1"/>
</dbReference>
<sequence length="335" mass="37154">MADGGVVVLDGSHIRNALLNLERRLEARHLDEKISGPEFIALAEAEASSILFDLGLPENLRALVLERPELTDIDSLQFDRETVLRKLHDYLLALADELKDDPLIVSILDGSVIRLFLEDEDDFAMLAENLFTDLDTDDSGKLSRNELRSALVQMGVEMGVPPFSVTPEGDALLTNILKKHAAEGTEELGQAQFAQILQGILQDLADSLALKPIVIIQDIKVINGSQLRKFLADDKLVEQVTNLMFRELDVNKDGKVSKTELRPFFEIKGSEWGLPPLEANETVGLLYDQIFASVDEDHSGQLEQNEFQSLVKGILETFAEQLAANPIFHDLEAAD</sequence>